<dbReference type="Proteomes" id="UP001143910">
    <property type="component" value="Unassembled WGS sequence"/>
</dbReference>
<name>A0ACC1N6L9_9HYPO</name>
<evidence type="ECO:0000313" key="2">
    <source>
        <dbReference type="Proteomes" id="UP001143910"/>
    </source>
</evidence>
<keyword evidence="2" id="KW-1185">Reference proteome</keyword>
<reference evidence="1" key="1">
    <citation type="submission" date="2022-08" db="EMBL/GenBank/DDBJ databases">
        <title>Genome Sequence of Lecanicillium fungicola.</title>
        <authorList>
            <person name="Buettner E."/>
        </authorList>
    </citation>
    <scope>NUCLEOTIDE SEQUENCE</scope>
    <source>
        <strain evidence="1">Babe33</strain>
    </source>
</reference>
<proteinExistence type="predicted"/>
<comment type="caution">
    <text evidence="1">The sequence shown here is derived from an EMBL/GenBank/DDBJ whole genome shotgun (WGS) entry which is preliminary data.</text>
</comment>
<accession>A0ACC1N6L9</accession>
<protein>
    <submittedName>
        <fullName evidence="1">Uncharacterized protein</fullName>
    </submittedName>
</protein>
<dbReference type="EMBL" id="JANJQO010000821">
    <property type="protein sequence ID" value="KAJ2974506.1"/>
    <property type="molecule type" value="Genomic_DNA"/>
</dbReference>
<evidence type="ECO:0000313" key="1">
    <source>
        <dbReference type="EMBL" id="KAJ2974506.1"/>
    </source>
</evidence>
<gene>
    <name evidence="1" type="ORF">NQ176_g6018</name>
</gene>
<sequence length="1161" mass="127214">MFARPFVMQSIISSLNEPNNTIDEKGGLVGAILLTFGGVAVCQAASTHLSNRLVVRLRGGLLSQLFDKSYRLKISDAKKQAAITLMSADFAGIATGFPQCIEIPFSVIESGLGMYFLAKFIDRSCLVIFIPLIGSTIAGILFGKYLTPAVKYWNERIETRVTKTSRALSQLSAIKKLGLGPNISEFIQHLRVVETIASRKYRRIQAYSLGSVGIVDATTPVIVITAALFAGAFGNEISADVVFPILAIVLLVQVPLSTLLKAYPSAMTMLGCFERIQAFLSQAENSDPRVIVPHAGQEGTVHDTHPSAVPTTQQTMVNQDSSYFVLFADATIAPHGVSRPLLNNVSFSISEGSITAVFGGTSSGKTTLMQSMMGEAEILDGFIYLDESNMSVAYCGQIPYLPNVTIRECIVGACEHDPVWFNTVIASCKLVEDLSQLPGGENYVIGSDGLKLSGGQRQRIGIARSVYARTRAIIFDDIFSALDDTTAINILLGLCGRGGLLRQSNCTVLIASYQAECLDVADSLIFLDGNGNVSYERCQDNPAMRSQVVRLLGEASRAGSAQMESQRQAQAPPHASISTAGIQREKEMRRKGDARLYMLWIDAVGRISVFAWCSLIVLMGGADMAPPIFVRAWIAVAPSNRLWLLGYAVIAISHGFLGFLSLYYLYIELSPRAANGLHEKLTKAVTQATLGFLSSTDTGLILNRYSQDMELLSRQVPASIHSFVYCGTTSFIQIGIILSGATYMTAILPVILASIFFIQRYYLRTSRQLRLLGIESQAPLVSELRETSTGLVYIRGFGWQEQSLARSLRLLDESQKPFYFLLCSQTLLALVLDLLTTFVATVLTVVCLYAKDASTPNATGLALLGLLTANSSFRKLITFWTSMETSVGALARLRHFFEDTPTEAKKRAVKLPLNWPTQGRVQLNNVSARYVVDEQDREAPVLHDLTLTVEPGEKIGIMGRTGSGKSSLLAAILGFLRYSGTLTIDGVDVATVEPDQLRSRIITISQELVELDGTIRDNMLPYDKSWGTVEKKLDEKEREDARGRDRIIRETMERLGIWDQVESKGGLNASLEEASYSHGELQLMCIARAVVRRRLSGSMLVLVDEATASVDHGRDQIVREMMRDYFQGCTIIVVAHRAETITDAKRILRMAFGHVVGIEER</sequence>
<organism evidence="1 2">
    <name type="scientific">Zarea fungicola</name>
    <dbReference type="NCBI Taxonomy" id="93591"/>
    <lineage>
        <taxon>Eukaryota</taxon>
        <taxon>Fungi</taxon>
        <taxon>Dikarya</taxon>
        <taxon>Ascomycota</taxon>
        <taxon>Pezizomycotina</taxon>
        <taxon>Sordariomycetes</taxon>
        <taxon>Hypocreomycetidae</taxon>
        <taxon>Hypocreales</taxon>
        <taxon>Cordycipitaceae</taxon>
        <taxon>Zarea</taxon>
    </lineage>
</organism>